<dbReference type="Proteomes" id="UP000009283">
    <property type="component" value="Chromosome"/>
</dbReference>
<name>G2TLV1_HEYCO</name>
<dbReference type="AlphaFoldDB" id="G2TLV1"/>
<dbReference type="KEGG" id="bag:Bcoa_2374"/>
<evidence type="ECO:0000313" key="2">
    <source>
        <dbReference type="Proteomes" id="UP000009283"/>
    </source>
</evidence>
<protein>
    <submittedName>
        <fullName evidence="1">Uncharacterized protein</fullName>
    </submittedName>
</protein>
<sequence>MTIVKNAPKHACAVRKLAGKWPVTKPVPLSKGTGLAENPDVFAFKQTAEDENWILK</sequence>
<reference evidence="1 2" key="1">
    <citation type="journal article" date="2011" name="Stand. Genomic Sci.">
        <title>Complete Genome Sequence of a thermotolerant sporogenic lactic acid bacterium, Bacillus coagulans strain 36D1.</title>
        <authorList>
            <person name="Rhee M.S."/>
            <person name="Moritz B.E."/>
            <person name="Xie G."/>
            <person name="Glavina Del Rio T."/>
            <person name="Dalin E."/>
            <person name="Tice H."/>
            <person name="Bruce D."/>
            <person name="Goodwin L."/>
            <person name="Chertkov O."/>
            <person name="Brettin T."/>
            <person name="Han C."/>
            <person name="Detter C."/>
            <person name="Pitluck S."/>
            <person name="Land M.L."/>
            <person name="Patel M."/>
            <person name="Ou M."/>
            <person name="Harbrucker R."/>
            <person name="Ingram L.O."/>
            <person name="Shanmugam K.T."/>
        </authorList>
    </citation>
    <scope>NUCLEOTIDE SEQUENCE [LARGE SCALE GENOMIC DNA]</scope>
    <source>
        <strain evidence="1 2">36D1</strain>
    </source>
</reference>
<dbReference type="HOGENOM" id="CLU_3004375_0_0_9"/>
<gene>
    <name evidence="1" type="ORF">Bcoa_2374</name>
</gene>
<evidence type="ECO:0000313" key="1">
    <source>
        <dbReference type="EMBL" id="AEP01554.1"/>
    </source>
</evidence>
<dbReference type="EMBL" id="CP003056">
    <property type="protein sequence ID" value="AEP01554.1"/>
    <property type="molecule type" value="Genomic_DNA"/>
</dbReference>
<organism evidence="1 2">
    <name type="scientific">Heyndrickxia coagulans 36D1</name>
    <dbReference type="NCBI Taxonomy" id="345219"/>
    <lineage>
        <taxon>Bacteria</taxon>
        <taxon>Bacillati</taxon>
        <taxon>Bacillota</taxon>
        <taxon>Bacilli</taxon>
        <taxon>Bacillales</taxon>
        <taxon>Bacillaceae</taxon>
        <taxon>Heyndrickxia</taxon>
    </lineage>
</organism>
<accession>G2TLV1</accession>
<proteinExistence type="predicted"/>